<dbReference type="PANTHER" id="PTHR23519:SF1">
    <property type="entry name" value="AUTOPHAGY-RELATED PROTEIN 22"/>
    <property type="match status" value="1"/>
</dbReference>
<evidence type="ECO:0000256" key="5">
    <source>
        <dbReference type="ARBA" id="ARBA00023136"/>
    </source>
</evidence>
<feature type="transmembrane region" description="Helical" evidence="6">
    <location>
        <begin position="358"/>
        <end position="377"/>
    </location>
</feature>
<dbReference type="RefSeq" id="WP_036742566.1">
    <property type="nucleotide sequence ID" value="NZ_FOJO01000022.1"/>
</dbReference>
<feature type="transmembrane region" description="Helical" evidence="6">
    <location>
        <begin position="114"/>
        <end position="134"/>
    </location>
</feature>
<dbReference type="Gene3D" id="1.20.1250.20">
    <property type="entry name" value="MFS general substrate transporter like domains"/>
    <property type="match status" value="1"/>
</dbReference>
<evidence type="ECO:0000256" key="2">
    <source>
        <dbReference type="ARBA" id="ARBA00022448"/>
    </source>
</evidence>
<feature type="transmembrane region" description="Helical" evidence="6">
    <location>
        <begin position="257"/>
        <end position="280"/>
    </location>
</feature>
<dbReference type="Pfam" id="PF11700">
    <property type="entry name" value="ATG22"/>
    <property type="match status" value="1"/>
</dbReference>
<evidence type="ECO:0000313" key="9">
    <source>
        <dbReference type="Proteomes" id="UP000029846"/>
    </source>
</evidence>
<dbReference type="InterPro" id="IPR036259">
    <property type="entry name" value="MFS_trans_sf"/>
</dbReference>
<protein>
    <submittedName>
        <fullName evidence="7 8">MFS transporter</fullName>
    </submittedName>
</protein>
<feature type="transmembrane region" description="Helical" evidence="6">
    <location>
        <begin position="320"/>
        <end position="338"/>
    </location>
</feature>
<feature type="transmembrane region" description="Helical" evidence="6">
    <location>
        <begin position="397"/>
        <end position="419"/>
    </location>
</feature>
<feature type="transmembrane region" description="Helical" evidence="6">
    <location>
        <begin position="286"/>
        <end position="308"/>
    </location>
</feature>
<evidence type="ECO:0000256" key="6">
    <source>
        <dbReference type="SAM" id="Phobius"/>
    </source>
</evidence>
<feature type="transmembrane region" description="Helical" evidence="6">
    <location>
        <begin position="425"/>
        <end position="444"/>
    </location>
</feature>
<dbReference type="OrthoDB" id="9768783at2"/>
<comment type="subcellular location">
    <subcellularLocation>
        <location evidence="1">Endomembrane system</location>
        <topology evidence="1">Multi-pass membrane protein</topology>
    </subcellularLocation>
</comment>
<evidence type="ECO:0000256" key="4">
    <source>
        <dbReference type="ARBA" id="ARBA00022989"/>
    </source>
</evidence>
<accession>A0A099EY20</accession>
<evidence type="ECO:0000256" key="3">
    <source>
        <dbReference type="ARBA" id="ARBA00022692"/>
    </source>
</evidence>
<dbReference type="EMBL" id="FOJO01000022">
    <property type="protein sequence ID" value="SFA58792.1"/>
    <property type="molecule type" value="Genomic_DNA"/>
</dbReference>
<dbReference type="Proteomes" id="UP000182312">
    <property type="component" value="Unassembled WGS sequence"/>
</dbReference>
<sequence>MERKRIWGWWFFDWASQPFATLLTTFIFPVYFAGVARAHYTAQGMTPEAAGAAAQTLWGYGLATCGIVIALLAPILGAIADYSGRRLVWIWFFSLLYIAGSWGLWFLLPDQPDLIFAVFSFGVGLIGLEFAGIFTNSLLPGLAPRDEIGRISGSGYAFGYLGGLISLAIVLLFLAENEETGRTLLGIPPVLGLEPGLREGTRAAGPFSALWYLVFMIPFALWVRETPGPRRELNLRAAMADLWRLLASLPRRRSLSAWLLSSMFLRDALNALYAFGGVFAATVLGWPVFLAGVFGVVSAVSAALVSWIGGRADRRWGPKPVIVTCTLVLSGVCLLVAGMSRQQFFGQPLAADSRLPDILFFLCGALIGGAGGALQAASRTMMVRHTTAGRATEAFGLYALSGKATAFLAPFLIAVTTQATGSPSLGVAPLILIFLLALVLLGWVKTQGEAQQ</sequence>
<feature type="transmembrane region" description="Helical" evidence="6">
    <location>
        <begin position="203"/>
        <end position="223"/>
    </location>
</feature>
<dbReference type="STRING" id="376733.SAMN04487972_12212"/>
<dbReference type="GO" id="GO:0012505">
    <property type="term" value="C:endomembrane system"/>
    <property type="evidence" value="ECO:0007669"/>
    <property type="project" value="UniProtKB-SubCell"/>
</dbReference>
<reference evidence="7 9" key="1">
    <citation type="submission" date="2014-09" db="EMBL/GenBank/DDBJ databases">
        <authorList>
            <person name="McGinnis J.M."/>
            <person name="Wolfgang W.J."/>
        </authorList>
    </citation>
    <scope>NUCLEOTIDE SEQUENCE [LARGE SCALE GENOMIC DNA]</scope>
    <source>
        <strain evidence="7 9">JCM 14014</strain>
    </source>
</reference>
<dbReference type="EMBL" id="JRKN01000022">
    <property type="protein sequence ID" value="KGJ03345.1"/>
    <property type="molecule type" value="Genomic_DNA"/>
</dbReference>
<reference evidence="8 10" key="3">
    <citation type="submission" date="2016-10" db="EMBL/GenBank/DDBJ databases">
        <authorList>
            <person name="de Groot N.N."/>
        </authorList>
    </citation>
    <scope>NUCLEOTIDE SEQUENCE [LARGE SCALE GENOMIC DNA]</scope>
    <source>
        <strain evidence="8 10">CGMCC 1.6117</strain>
    </source>
</reference>
<gene>
    <name evidence="7" type="ORF">IT41_14360</name>
    <name evidence="8" type="ORF">SAMN04487972_12212</name>
</gene>
<keyword evidence="3 6" id="KW-0812">Transmembrane</keyword>
<dbReference type="InterPro" id="IPR050495">
    <property type="entry name" value="ATG22/LtaA_families"/>
</dbReference>
<evidence type="ECO:0000256" key="1">
    <source>
        <dbReference type="ARBA" id="ARBA00004127"/>
    </source>
</evidence>
<name>A0A099EY20_9RHOB</name>
<feature type="transmembrane region" description="Helical" evidence="6">
    <location>
        <begin position="87"/>
        <end position="108"/>
    </location>
</feature>
<feature type="transmembrane region" description="Helical" evidence="6">
    <location>
        <begin position="155"/>
        <end position="175"/>
    </location>
</feature>
<dbReference type="SUPFAM" id="SSF103473">
    <property type="entry name" value="MFS general substrate transporter"/>
    <property type="match status" value="1"/>
</dbReference>
<keyword evidence="9" id="KW-1185">Reference proteome</keyword>
<dbReference type="InterPro" id="IPR024671">
    <property type="entry name" value="Atg22-like"/>
</dbReference>
<evidence type="ECO:0000313" key="10">
    <source>
        <dbReference type="Proteomes" id="UP000182312"/>
    </source>
</evidence>
<organism evidence="7 9">
    <name type="scientific">Paracoccus halophilus</name>
    <dbReference type="NCBI Taxonomy" id="376733"/>
    <lineage>
        <taxon>Bacteria</taxon>
        <taxon>Pseudomonadati</taxon>
        <taxon>Pseudomonadota</taxon>
        <taxon>Alphaproteobacteria</taxon>
        <taxon>Rhodobacterales</taxon>
        <taxon>Paracoccaceae</taxon>
        <taxon>Paracoccus</taxon>
    </lineage>
</organism>
<dbReference type="PANTHER" id="PTHR23519">
    <property type="entry name" value="AUTOPHAGY-RELATED PROTEIN 22"/>
    <property type="match status" value="1"/>
</dbReference>
<keyword evidence="4 6" id="KW-1133">Transmembrane helix</keyword>
<dbReference type="Proteomes" id="UP000029846">
    <property type="component" value="Unassembled WGS sequence"/>
</dbReference>
<feature type="transmembrane region" description="Helical" evidence="6">
    <location>
        <begin position="57"/>
        <end position="80"/>
    </location>
</feature>
<keyword evidence="2" id="KW-0813">Transport</keyword>
<evidence type="ECO:0000313" key="8">
    <source>
        <dbReference type="EMBL" id="SFA58792.1"/>
    </source>
</evidence>
<keyword evidence="5 6" id="KW-0472">Membrane</keyword>
<dbReference type="eggNOG" id="COG2270">
    <property type="taxonomic scope" value="Bacteria"/>
</dbReference>
<proteinExistence type="predicted"/>
<dbReference type="AlphaFoldDB" id="A0A099EY20"/>
<reference evidence="7 9" key="2">
    <citation type="submission" date="2014-10" db="EMBL/GenBank/DDBJ databases">
        <title>Paracoccus sanguinis sp. nov., isolated from clinical specimens of New York State patients.</title>
        <authorList>
            <person name="Mingle L.A."/>
            <person name="Cole J.A."/>
            <person name="Lapierre P."/>
            <person name="Musser K.A."/>
        </authorList>
    </citation>
    <scope>NUCLEOTIDE SEQUENCE [LARGE SCALE GENOMIC DNA]</scope>
    <source>
        <strain evidence="7 9">JCM 14014</strain>
    </source>
</reference>
<evidence type="ECO:0000313" key="7">
    <source>
        <dbReference type="EMBL" id="KGJ03345.1"/>
    </source>
</evidence>